<dbReference type="AlphaFoldDB" id="A0A9X0CGG0"/>
<dbReference type="OrthoDB" id="5984173at2759"/>
<keyword evidence="2" id="KW-1185">Reference proteome</keyword>
<name>A0A9X0CGG0_9CNID</name>
<organism evidence="1 2">
    <name type="scientific">Desmophyllum pertusum</name>
    <dbReference type="NCBI Taxonomy" id="174260"/>
    <lineage>
        <taxon>Eukaryota</taxon>
        <taxon>Metazoa</taxon>
        <taxon>Cnidaria</taxon>
        <taxon>Anthozoa</taxon>
        <taxon>Hexacorallia</taxon>
        <taxon>Scleractinia</taxon>
        <taxon>Caryophylliina</taxon>
        <taxon>Caryophylliidae</taxon>
        <taxon>Desmophyllum</taxon>
    </lineage>
</organism>
<evidence type="ECO:0000313" key="1">
    <source>
        <dbReference type="EMBL" id="KAJ7339321.1"/>
    </source>
</evidence>
<dbReference type="EMBL" id="MU827779">
    <property type="protein sequence ID" value="KAJ7339321.1"/>
    <property type="molecule type" value="Genomic_DNA"/>
</dbReference>
<reference evidence="1" key="1">
    <citation type="submission" date="2023-01" db="EMBL/GenBank/DDBJ databases">
        <title>Genome assembly of the deep-sea coral Lophelia pertusa.</title>
        <authorList>
            <person name="Herrera S."/>
            <person name="Cordes E."/>
        </authorList>
    </citation>
    <scope>NUCLEOTIDE SEQUENCE</scope>
    <source>
        <strain evidence="1">USNM1676648</strain>
        <tissue evidence="1">Polyp</tissue>
    </source>
</reference>
<dbReference type="Proteomes" id="UP001163046">
    <property type="component" value="Unassembled WGS sequence"/>
</dbReference>
<protein>
    <submittedName>
        <fullName evidence="1">ARF7 effector protein C-terminus</fullName>
    </submittedName>
</protein>
<evidence type="ECO:0000313" key="2">
    <source>
        <dbReference type="Proteomes" id="UP001163046"/>
    </source>
</evidence>
<accession>A0A9X0CGG0</accession>
<gene>
    <name evidence="1" type="primary">ARL14EP_1</name>
    <name evidence="1" type="ORF">OS493_005712</name>
</gene>
<sequence>MVKVSQTNILTEKDLILARSAHFDEDGDTMTICPRHRAELGMFWRPRKQCVHPLHGDRKGKPERGANLQMSKEIMAKWSAFIPVGAGNVFYVLRPWSQKNAEYANKRGTVFPRIIARVDLYF</sequence>
<comment type="caution">
    <text evidence="1">The sequence shown here is derived from an EMBL/GenBank/DDBJ whole genome shotgun (WGS) entry which is preliminary data.</text>
</comment>
<proteinExistence type="predicted"/>